<dbReference type="PANTHER" id="PTHR12272">
    <property type="entry name" value="DEADENYLATION COMPLEX SUBUNIT PAN3"/>
    <property type="match status" value="1"/>
</dbReference>
<evidence type="ECO:0000256" key="4">
    <source>
        <dbReference type="ARBA" id="ARBA00022741"/>
    </source>
</evidence>
<dbReference type="GO" id="GO:0031251">
    <property type="term" value="C:PAN complex"/>
    <property type="evidence" value="ECO:0007669"/>
    <property type="project" value="UniProtKB-UniRule"/>
</dbReference>
<feature type="domain" description="Protein kinase" evidence="10">
    <location>
        <begin position="259"/>
        <end position="525"/>
    </location>
</feature>
<dbReference type="GO" id="GO:0000289">
    <property type="term" value="P:nuclear-transcribed mRNA poly(A) tail shortening"/>
    <property type="evidence" value="ECO:0007669"/>
    <property type="project" value="UniProtKB-UniRule"/>
</dbReference>
<dbReference type="InterPro" id="IPR001245">
    <property type="entry name" value="Ser-Thr/Tyr_kinase_cat_dom"/>
</dbReference>
<dbReference type="Pfam" id="PF25586">
    <property type="entry name" value="zf-CCCH_PAN3"/>
    <property type="match status" value="1"/>
</dbReference>
<evidence type="ECO:0000256" key="7">
    <source>
        <dbReference type="HAMAP-Rule" id="MF_03181"/>
    </source>
</evidence>
<dbReference type="Gene3D" id="1.20.5.5160">
    <property type="match status" value="1"/>
</dbReference>
<comment type="caution">
    <text evidence="12">The sequence shown here is derived from an EMBL/GenBank/DDBJ whole genome shotgun (WGS) entry which is preliminary data.</text>
</comment>
<evidence type="ECO:0000313" key="12">
    <source>
        <dbReference type="EMBL" id="THH17482.1"/>
    </source>
</evidence>
<protein>
    <recommendedName>
        <fullName evidence="7">PAN2-PAN3 deadenylation complex subunit PAN3</fullName>
    </recommendedName>
    <alternativeName>
        <fullName evidence="7">PAB1P-dependent poly(A)-specific ribonuclease</fullName>
    </alternativeName>
    <alternativeName>
        <fullName evidence="7">Poly(A)-nuclease deadenylation complex subunit 3</fullName>
        <shortName evidence="7">PAN deadenylation complex subunit 3</shortName>
    </alternativeName>
</protein>
<dbReference type="AlphaFoldDB" id="A0A4S4LY49"/>
<dbReference type="Gene3D" id="6.10.250.3160">
    <property type="match status" value="1"/>
</dbReference>
<evidence type="ECO:0000256" key="1">
    <source>
        <dbReference type="ARBA" id="ARBA00004496"/>
    </source>
</evidence>
<dbReference type="HAMAP" id="MF_03181">
    <property type="entry name" value="PAN3"/>
    <property type="match status" value="1"/>
</dbReference>
<dbReference type="InterPro" id="IPR000719">
    <property type="entry name" value="Prot_kinase_dom"/>
</dbReference>
<dbReference type="GO" id="GO:0008143">
    <property type="term" value="F:poly(A) binding"/>
    <property type="evidence" value="ECO:0007669"/>
    <property type="project" value="TreeGrafter"/>
</dbReference>
<dbReference type="InterPro" id="IPR000571">
    <property type="entry name" value="Znf_CCCH"/>
</dbReference>
<organism evidence="12 13">
    <name type="scientific">Bondarzewia mesenterica</name>
    <dbReference type="NCBI Taxonomy" id="1095465"/>
    <lineage>
        <taxon>Eukaryota</taxon>
        <taxon>Fungi</taxon>
        <taxon>Dikarya</taxon>
        <taxon>Basidiomycota</taxon>
        <taxon>Agaricomycotina</taxon>
        <taxon>Agaricomycetes</taxon>
        <taxon>Russulales</taxon>
        <taxon>Bondarzewiaceae</taxon>
        <taxon>Bondarzewia</taxon>
    </lineage>
</organism>
<dbReference type="GO" id="GO:0008270">
    <property type="term" value="F:zinc ion binding"/>
    <property type="evidence" value="ECO:0007669"/>
    <property type="project" value="UniProtKB-KW"/>
</dbReference>
<feature type="binding site" evidence="7">
    <location>
        <begin position="400"/>
        <end position="401"/>
    </location>
    <ligand>
        <name>ATP</name>
        <dbReference type="ChEBI" id="CHEBI:30616"/>
    </ligand>
</feature>
<feature type="region of interest" description="Disordered" evidence="9">
    <location>
        <begin position="73"/>
        <end position="166"/>
    </location>
</feature>
<dbReference type="Pfam" id="PF07714">
    <property type="entry name" value="PK_Tyr_Ser-Thr"/>
    <property type="match status" value="1"/>
</dbReference>
<evidence type="ECO:0000313" key="13">
    <source>
        <dbReference type="Proteomes" id="UP000310158"/>
    </source>
</evidence>
<dbReference type="PANTHER" id="PTHR12272:SF11">
    <property type="entry name" value="PAN2-PAN3 DEADENYLATION COMPLEX SUBUNIT PAN3"/>
    <property type="match status" value="1"/>
</dbReference>
<dbReference type="PROSITE" id="PS50103">
    <property type="entry name" value="ZF_C3H1"/>
    <property type="match status" value="1"/>
</dbReference>
<comment type="domain">
    <text evidence="7">The pseudokinase domain, the coiled-coil (CC), and C-terminal knob domain (CK) form a structural unit (PKC) that forms an extensive high-affinity interaction surface for PAN2.</text>
</comment>
<comment type="domain">
    <text evidence="7">The N-terminal zinc finger binds to poly(A) RNA.</text>
</comment>
<comment type="subunit">
    <text evidence="7">Homodimer. Forms a heterotrimer with a catalytic subunit PAN2 to form the poly(A)-nuclease (PAN) deadenylation complex. Interacts (via PAM-2 motif) with poly(A)-binding protein PAB1 (via PABC domain), conferring substrate specificity of the enzyme complex.</text>
</comment>
<feature type="zinc finger region" description="C3H1-type" evidence="8">
    <location>
        <begin position="46"/>
        <end position="75"/>
    </location>
</feature>
<keyword evidence="8" id="KW-0862">Zinc</keyword>
<comment type="similarity">
    <text evidence="7">Belongs to the protein kinase superfamily. PAN3 family.</text>
</comment>
<feature type="region of interest" description="Knob domain" evidence="7">
    <location>
        <begin position="562"/>
        <end position="683"/>
    </location>
</feature>
<dbReference type="PROSITE" id="PS50011">
    <property type="entry name" value="PROTEIN_KINASE_DOM"/>
    <property type="match status" value="1"/>
</dbReference>
<feature type="compositionally biased region" description="Low complexity" evidence="9">
    <location>
        <begin position="88"/>
        <end position="97"/>
    </location>
</feature>
<dbReference type="SUPFAM" id="SSF56112">
    <property type="entry name" value="Protein kinase-like (PK-like)"/>
    <property type="match status" value="1"/>
</dbReference>
<proteinExistence type="inferred from homology"/>
<evidence type="ECO:0000256" key="6">
    <source>
        <dbReference type="ARBA" id="ARBA00023054"/>
    </source>
</evidence>
<evidence type="ECO:0000259" key="10">
    <source>
        <dbReference type="PROSITE" id="PS50011"/>
    </source>
</evidence>
<dbReference type="Gene3D" id="1.10.510.10">
    <property type="entry name" value="Transferase(Phosphotransferase) domain 1"/>
    <property type="match status" value="1"/>
</dbReference>
<evidence type="ECO:0000256" key="8">
    <source>
        <dbReference type="PROSITE-ProRule" id="PRU00723"/>
    </source>
</evidence>
<sequence>MYNSLIQLGQVDPKVLLAAAAGNDDDPRQPQYVVVLSSAIFLQCSYSTQRQCRNILIYGSCKFQDKGCIYYHPPRATTPPPPPPSQPQTPSSGTLSQAVNAPVFIPRASSLPPTSPTPTRAQAQSPLNASNLSSSPPPAEYDVHEPYDPNYYYDSENGQGPLSADDLSSQMQDMMMSSEYEGGHVMDYYPPQPTFMQAPLSYHLYSLPPPSPPTSHFISPTLRTDLQQHSETLRTAPAPGLNLPEELQGYHTLVPLENTTGERRKFGTWYSTVYRATGKDDRGYALRRVENYRLMHQAAFTAIEQWSQIRHPNIVSVHEAFTTRSFGDNSLVVAYTYHPNAVTLYDAHIKPKSPTFQNGRLQVPSHHIPERTIWSYIVQIASAIKVVHAKGLAVRMIDVTKVLVTGKNRVRIASCGLADVLTYNPAHSAPIAPGTPTNGTSTNLVSAAGSPLITMLQHEDLMMFGKLIFALCCTNVAAVSNIPKTLDLMSKLYSGDVKNVALFCLSKPGTHKNIGQLYDMIGPRLFTEMDDFQNGMDHLEGELMSELENARLVRLLCKFGFINERPEFARDPRWSETGDRYIIKLFRDYVFHQVDEQGNPVVNLSHVLTCLSKLDAGTDERIMLISRDEQSVLVVSYKDVKVCIESAFSYVSTVIPSRDEPLTEQPLRRIWPVNWPVDNLSSL</sequence>
<dbReference type="InterPro" id="IPR030844">
    <property type="entry name" value="PAN3"/>
</dbReference>
<dbReference type="GO" id="GO:0006397">
    <property type="term" value="P:mRNA processing"/>
    <property type="evidence" value="ECO:0007669"/>
    <property type="project" value="UniProtKB-KW"/>
</dbReference>
<keyword evidence="8" id="KW-0863">Zinc-finger</keyword>
<dbReference type="InterPro" id="IPR011009">
    <property type="entry name" value="Kinase-like_dom_sf"/>
</dbReference>
<dbReference type="GO" id="GO:0005524">
    <property type="term" value="F:ATP binding"/>
    <property type="evidence" value="ECO:0007669"/>
    <property type="project" value="UniProtKB-UniRule"/>
</dbReference>
<dbReference type="OrthoDB" id="204958at2759"/>
<dbReference type="FunFam" id="1.10.287.3700:FF:000001">
    <property type="entry name" value="PAN2-PAN3 deadenylation complex subunit PAN3"/>
    <property type="match status" value="1"/>
</dbReference>
<keyword evidence="8" id="KW-0479">Metal-binding</keyword>
<keyword evidence="4 7" id="KW-0547">Nucleotide-binding</keyword>
<evidence type="ECO:0000256" key="2">
    <source>
        <dbReference type="ARBA" id="ARBA00022490"/>
    </source>
</evidence>
<dbReference type="Gene3D" id="1.10.287.3700">
    <property type="match status" value="1"/>
</dbReference>
<gene>
    <name evidence="7" type="primary">PAN3</name>
    <name evidence="12" type="ORF">EW146_g3335</name>
</gene>
<evidence type="ECO:0000256" key="3">
    <source>
        <dbReference type="ARBA" id="ARBA00022664"/>
    </source>
</evidence>
<keyword evidence="2 7" id="KW-0963">Cytoplasm</keyword>
<feature type="binding site" evidence="7">
    <location>
        <position position="287"/>
    </location>
    <ligand>
        <name>ATP</name>
        <dbReference type="ChEBI" id="CHEBI:30616"/>
    </ligand>
</feature>
<feature type="domain" description="C3H1-type" evidence="11">
    <location>
        <begin position="46"/>
        <end position="75"/>
    </location>
</feature>
<comment type="caution">
    <text evidence="7">Lacks conserved residue(s) required for the propagation of feature annotation.</text>
</comment>
<dbReference type="Pfam" id="PF18101">
    <property type="entry name" value="Pan3_CK"/>
    <property type="match status" value="1"/>
</dbReference>
<dbReference type="GO" id="GO:0004672">
    <property type="term" value="F:protein kinase activity"/>
    <property type="evidence" value="ECO:0007669"/>
    <property type="project" value="InterPro"/>
</dbReference>
<evidence type="ECO:0000256" key="5">
    <source>
        <dbReference type="ARBA" id="ARBA00022840"/>
    </source>
</evidence>
<feature type="compositionally biased region" description="Pro residues" evidence="9">
    <location>
        <begin position="76"/>
        <end position="87"/>
    </location>
</feature>
<keyword evidence="13" id="KW-1185">Reference proteome</keyword>
<keyword evidence="6 7" id="KW-0175">Coiled coil</keyword>
<reference evidence="12 13" key="1">
    <citation type="submission" date="2019-02" db="EMBL/GenBank/DDBJ databases">
        <title>Genome sequencing of the rare red list fungi Bondarzewia mesenterica.</title>
        <authorList>
            <person name="Buettner E."/>
            <person name="Kellner H."/>
        </authorList>
    </citation>
    <scope>NUCLEOTIDE SEQUENCE [LARGE SCALE GENOMIC DNA]</scope>
    <source>
        <strain evidence="12 13">DSM 108281</strain>
    </source>
</reference>
<dbReference type="GO" id="GO:0000932">
    <property type="term" value="C:P-body"/>
    <property type="evidence" value="ECO:0007669"/>
    <property type="project" value="TreeGrafter"/>
</dbReference>
<keyword evidence="5 7" id="KW-0067">ATP-binding</keyword>
<comment type="subcellular location">
    <subcellularLocation>
        <location evidence="1 7">Cytoplasm</location>
    </subcellularLocation>
</comment>
<evidence type="ECO:0000256" key="9">
    <source>
        <dbReference type="SAM" id="MobiDB-lite"/>
    </source>
</evidence>
<comment type="function">
    <text evidence="7">Regulatory subunit of the poly(A)-nuclease (PAN) deadenylation complex, one of two cytoplasmic mRNA deadenylases involved in mRNA turnover. PAN specifically shortens poly(A) tails of RNA and the activity is stimulated by poly(A)-binding protein PAB1. PAN deadenylation is followed by rapid degradation of the shortened mRNA tails by the CCR4-NOT complex. Deadenylated mRNAs are then degraded by two alternative mechanisms, namely exosome-mediated 3'-5' exonucleolytic degradation, or deadenlyation-dependent mRNA decaping and subsequent 5'-3' exonucleolytic degradation by XRN1. May also be involved in post-transcriptional maturation of mRNA poly(A) tails. PAN3 acts as a positive regulator for PAN activity, recruiting the catalytic subunit PAN2 to mRNA via its interaction with RNA and with PAB1.</text>
</comment>
<dbReference type="Proteomes" id="UP000310158">
    <property type="component" value="Unassembled WGS sequence"/>
</dbReference>
<evidence type="ECO:0000259" key="11">
    <source>
        <dbReference type="PROSITE" id="PS50103"/>
    </source>
</evidence>
<feature type="coiled-coil region" evidence="7">
    <location>
        <begin position="523"/>
        <end position="561"/>
    </location>
</feature>
<accession>A0A4S4LY49</accession>
<keyword evidence="3 7" id="KW-0507">mRNA processing</keyword>
<feature type="compositionally biased region" description="Low complexity" evidence="9">
    <location>
        <begin position="106"/>
        <end position="134"/>
    </location>
</feature>
<dbReference type="EMBL" id="SGPL01000109">
    <property type="protein sequence ID" value="THH17482.1"/>
    <property type="molecule type" value="Genomic_DNA"/>
</dbReference>
<name>A0A4S4LY49_9AGAM</name>
<comment type="domain">
    <text evidence="7">Contains a pseudokinase domain. The protein kinase domain is predicted to be catalytically inactive because some of the residues important for catalytic activity are substituted and it lacks the equivalent of the binding site for a peptide substrate. However, it has retained an ATP-binding site and ATP-binding is required for mRNA degradation, stimulating the activity of the PAN2 nuclease in vitro. The nucleotide-binding site is juxtaposed to the RNase active site of PAN2 in the complex and may actually bind nucleosides of a poly(A) RNA rather than ATP, feeding the poly(A)-tail to the active site of the deadenylase and thus increasing the efficiency with which this distributive enzyme degrades oligo(A) RNAs.</text>
</comment>
<dbReference type="InterPro" id="IPR041332">
    <property type="entry name" value="Pan3_CK"/>
</dbReference>